<feature type="signal peptide" evidence="1">
    <location>
        <begin position="1"/>
        <end position="24"/>
    </location>
</feature>
<evidence type="ECO:0000256" key="1">
    <source>
        <dbReference type="SAM" id="SignalP"/>
    </source>
</evidence>
<feature type="chain" id="PRO_5037642707" evidence="1">
    <location>
        <begin position="25"/>
        <end position="1104"/>
    </location>
</feature>
<dbReference type="Gene3D" id="2.60.120.200">
    <property type="match status" value="1"/>
</dbReference>
<comment type="caution">
    <text evidence="3">The sequence shown here is derived from an EMBL/GenBank/DDBJ whole genome shotgun (WGS) entry which is preliminary data.</text>
</comment>
<dbReference type="Gene3D" id="2.60.40.10">
    <property type="entry name" value="Immunoglobulins"/>
    <property type="match status" value="1"/>
</dbReference>
<dbReference type="SUPFAM" id="SSF49899">
    <property type="entry name" value="Concanavalin A-like lectins/glucanases"/>
    <property type="match status" value="1"/>
</dbReference>
<dbReference type="Pfam" id="PF13385">
    <property type="entry name" value="Laminin_G_3"/>
    <property type="match status" value="1"/>
</dbReference>
<dbReference type="EMBL" id="JACRIW010000115">
    <property type="protein sequence ID" value="MBI5171023.1"/>
    <property type="molecule type" value="Genomic_DNA"/>
</dbReference>
<organism evidence="3 4">
    <name type="scientific">Eiseniibacteriota bacterium</name>
    <dbReference type="NCBI Taxonomy" id="2212470"/>
    <lineage>
        <taxon>Bacteria</taxon>
        <taxon>Candidatus Eiseniibacteriota</taxon>
    </lineage>
</organism>
<dbReference type="SUPFAM" id="SSF101898">
    <property type="entry name" value="NHL repeat"/>
    <property type="match status" value="1"/>
</dbReference>
<proteinExistence type="predicted"/>
<dbReference type="Proteomes" id="UP000696931">
    <property type="component" value="Unassembled WGS sequence"/>
</dbReference>
<dbReference type="InterPro" id="IPR013320">
    <property type="entry name" value="ConA-like_dom_sf"/>
</dbReference>
<dbReference type="Gene3D" id="2.60.40.4070">
    <property type="match status" value="1"/>
</dbReference>
<gene>
    <name evidence="3" type="ORF">HZA61_16175</name>
</gene>
<name>A0A933SIP6_UNCEI</name>
<dbReference type="Pfam" id="PF13860">
    <property type="entry name" value="FlgD_ig"/>
    <property type="match status" value="1"/>
</dbReference>
<dbReference type="AlphaFoldDB" id="A0A933SIP6"/>
<protein>
    <submittedName>
        <fullName evidence="3">T9SS type A sorting domain-containing protein</fullName>
    </submittedName>
</protein>
<evidence type="ECO:0000313" key="3">
    <source>
        <dbReference type="EMBL" id="MBI5171023.1"/>
    </source>
</evidence>
<feature type="domain" description="FlgD/Vpr Ig-like" evidence="2">
    <location>
        <begin position="1029"/>
        <end position="1092"/>
    </location>
</feature>
<evidence type="ECO:0000313" key="4">
    <source>
        <dbReference type="Proteomes" id="UP000696931"/>
    </source>
</evidence>
<reference evidence="3" key="1">
    <citation type="submission" date="2020-07" db="EMBL/GenBank/DDBJ databases">
        <title>Huge and variable diversity of episymbiotic CPR bacteria and DPANN archaea in groundwater ecosystems.</title>
        <authorList>
            <person name="He C.Y."/>
            <person name="Keren R."/>
            <person name="Whittaker M."/>
            <person name="Farag I.F."/>
            <person name="Doudna J."/>
            <person name="Cate J.H.D."/>
            <person name="Banfield J.F."/>
        </authorList>
    </citation>
    <scope>NUCLEOTIDE SEQUENCE</scope>
    <source>
        <strain evidence="3">NC_groundwater_1813_Pr3_B-0.1um_71_17</strain>
    </source>
</reference>
<dbReference type="InterPro" id="IPR025965">
    <property type="entry name" value="FlgD/Vpr_Ig-like"/>
</dbReference>
<dbReference type="InterPro" id="IPR026444">
    <property type="entry name" value="Secre_tail"/>
</dbReference>
<accession>A0A933SIP6</accession>
<evidence type="ECO:0000259" key="2">
    <source>
        <dbReference type="Pfam" id="PF13860"/>
    </source>
</evidence>
<sequence length="1104" mass="117780">MRRSPLALLLLTAFLAFAPPSARAVGDPPPECPDGRCTGRAPAYRDTAYTNHFPGRHIAVGTMQGFSGSDFVVSLFDLATNVPAMNTNWASMYRYTGVVGGSGFGGWQLDTLGTVFGLTLDDLGNIYACASSAYNGDAVGQLPGSTSGSIYKIDYQTGFVSVFANLPNAPDPAWSSSPSEANPCLGNITYDPVHSKLFVTNMEDGMIYRLDMNGTISGSYDPFGPDNALPGWAPLGERIWAIQWHTDNRLYFSRWNSGLHEVWAMQLDGSGNFVPSTETLVITVPLSANFTSYPISDISFTKQGHLLLAERQMYSDSYVSAHAARMLEYTCDLNTWYLTPGVYSIGNYVGPPYNGSAGGLDSDYRNYTPGSVPGRYWVTGDALHFGFNDYIYGAQGFPPGGGTTANSFLFDYNGNVLGGDKFELGDIEITCPVDTGSIHGGKFQDLDCDGKFDQGEPGVANWPIVVTGPTGTFTIYTQANGSFHLWGLPNGTYTLCELGQPGWNQTMPASGCYTVVVNGNVTTGQLFGNCRPCDVQQPPCAKIPNTAVMWLPFDETGGQVVHDPAGSNPGQIVGDASLIVPVAMDKGLRFRQQGHYVRVPHSPSLDFGAGRDFSAAASFLLDNVTGAHFLFDKRVPSAAGPKGWSLSIENGCVVVRMQQGTAAPVYVSSPVVSAGEWHSVALSVSQSSGTGLPPTGTVYLDGSAIGTFDPMPAGTPVEFSNTGDLYLGTNAAGTSVFGGQMDEPMLFARAINVGDAGIIWNPWILCKQWCKVPPTVNFGPYATTATATFTICNYDWSQPFMNYSWSLAGLPAGTCSVNGPVTYSPSSGSMNIPAGSCQSVTVTITRPAWLVAGSSGCFVFNVTNNTKHTCFHCTSKATAIKKVWVDTGLDSIVIGHGGHKLARFTVTSAEPVGTVRQLALQVSAGDSPQAAYVGLNGLPPGVPVWIYRSIGGGETIECEVDVTYPIWSHLPDQWLVVRGLDEEGDLEMTDLGCGEATLADGAVLAVPPAPQRADVEAVTAWPNPARGSTHVRLSLTKTARVDAAVYDLAGRTIRRLQRGTLNAGAHDFTWDGRDGEGRPVEAGLYFIRMSADGREYGTRLILMR</sequence>
<keyword evidence="1" id="KW-0732">Signal</keyword>
<dbReference type="SUPFAM" id="SSF117074">
    <property type="entry name" value="Hypothetical protein PA1324"/>
    <property type="match status" value="1"/>
</dbReference>
<dbReference type="NCBIfam" id="TIGR04183">
    <property type="entry name" value="Por_Secre_tail"/>
    <property type="match status" value="1"/>
</dbReference>
<dbReference type="InterPro" id="IPR013783">
    <property type="entry name" value="Ig-like_fold"/>
</dbReference>